<evidence type="ECO:0000313" key="2">
    <source>
        <dbReference type="Proteomes" id="UP000663879"/>
    </source>
</evidence>
<organism evidence="1 2">
    <name type="scientific">Brachionus calyciflorus</name>
    <dbReference type="NCBI Taxonomy" id="104777"/>
    <lineage>
        <taxon>Eukaryota</taxon>
        <taxon>Metazoa</taxon>
        <taxon>Spiralia</taxon>
        <taxon>Gnathifera</taxon>
        <taxon>Rotifera</taxon>
        <taxon>Eurotatoria</taxon>
        <taxon>Monogononta</taxon>
        <taxon>Pseudotrocha</taxon>
        <taxon>Ploima</taxon>
        <taxon>Brachionidae</taxon>
        <taxon>Brachionus</taxon>
    </lineage>
</organism>
<protein>
    <recommendedName>
        <fullName evidence="3">Sulfatase N-terminal domain-containing protein</fullName>
    </recommendedName>
</protein>
<evidence type="ECO:0008006" key="3">
    <source>
        <dbReference type="Google" id="ProtNLM"/>
    </source>
</evidence>
<sequence length="338" mass="39565">MSEAITDVIILIKRSFQLSTKEFIKANCMGGKNYATVNFDYGESFAEAYKYEGFFGVLFLANYSHLRTESAQFVDQDLLKFLEFFYKDETFKKNTMIFVMSDHGPRYSKNRQTLNGLLNERNPFLSVFVPELFKQRYPNESLNLIDNRNKLLTPMDINRTWLDLISLEKTGKKNLKNDERSLSLFSRIPIKRSCADAGIDPHYCTCLKRTKLKINETTKYIANQFVNFINDILLKKIQDKCAKLETFKINQAFLLESDMLEHQTFVNFTTRKYFFQIETKNNNGGLFEFTVTEEIPLNGLKKLIFDKRYISRINKYGKAADCIQNSHPSLREFCFCII</sequence>
<dbReference type="Pfam" id="PF02995">
    <property type="entry name" value="DUF229"/>
    <property type="match status" value="1"/>
</dbReference>
<dbReference type="Gene3D" id="3.40.720.10">
    <property type="entry name" value="Alkaline Phosphatase, subunit A"/>
    <property type="match status" value="1"/>
</dbReference>
<dbReference type="EMBL" id="CAJNOC010004332">
    <property type="protein sequence ID" value="CAF1017866.1"/>
    <property type="molecule type" value="Genomic_DNA"/>
</dbReference>
<proteinExistence type="predicted"/>
<dbReference type="OrthoDB" id="413313at2759"/>
<keyword evidence="2" id="KW-1185">Reference proteome</keyword>
<dbReference type="PANTHER" id="PTHR10974">
    <property type="entry name" value="FI08016P-RELATED"/>
    <property type="match status" value="1"/>
</dbReference>
<dbReference type="AlphaFoldDB" id="A0A814I420"/>
<dbReference type="InterPro" id="IPR017850">
    <property type="entry name" value="Alkaline_phosphatase_core_sf"/>
</dbReference>
<name>A0A814I420_9BILA</name>
<evidence type="ECO:0000313" key="1">
    <source>
        <dbReference type="EMBL" id="CAF1017866.1"/>
    </source>
</evidence>
<comment type="caution">
    <text evidence="1">The sequence shown here is derived from an EMBL/GenBank/DDBJ whole genome shotgun (WGS) entry which is preliminary data.</text>
</comment>
<dbReference type="Proteomes" id="UP000663879">
    <property type="component" value="Unassembled WGS sequence"/>
</dbReference>
<dbReference type="InterPro" id="IPR004245">
    <property type="entry name" value="DUF229"/>
</dbReference>
<reference evidence="1" key="1">
    <citation type="submission" date="2021-02" db="EMBL/GenBank/DDBJ databases">
        <authorList>
            <person name="Nowell W R."/>
        </authorList>
    </citation>
    <scope>NUCLEOTIDE SEQUENCE</scope>
    <source>
        <strain evidence="1">Ploen Becks lab</strain>
    </source>
</reference>
<accession>A0A814I420</accession>
<dbReference type="GO" id="GO:0005615">
    <property type="term" value="C:extracellular space"/>
    <property type="evidence" value="ECO:0007669"/>
    <property type="project" value="TreeGrafter"/>
</dbReference>
<dbReference type="PANTHER" id="PTHR10974:SF4">
    <property type="entry name" value="PROTEIN CBG09258"/>
    <property type="match status" value="1"/>
</dbReference>
<gene>
    <name evidence="1" type="ORF">OXX778_LOCUS17224</name>
</gene>